<dbReference type="Gene3D" id="3.40.50.200">
    <property type="entry name" value="Peptidase S8/S53 domain"/>
    <property type="match status" value="1"/>
</dbReference>
<dbReference type="GO" id="GO:0006508">
    <property type="term" value="P:proteolysis"/>
    <property type="evidence" value="ECO:0007669"/>
    <property type="project" value="UniProtKB-KW"/>
</dbReference>
<dbReference type="Pfam" id="PF00082">
    <property type="entry name" value="Peptidase_S8"/>
    <property type="match status" value="1"/>
</dbReference>
<dbReference type="Proteomes" id="UP000712673">
    <property type="component" value="Unassembled WGS sequence"/>
</dbReference>
<gene>
    <name evidence="7" type="ORF">FJZ47_06745</name>
</gene>
<dbReference type="AlphaFoldDB" id="A0A937W1H3"/>
<feature type="active site" description="Charge relay system" evidence="5">
    <location>
        <position position="277"/>
    </location>
</feature>
<dbReference type="SUPFAM" id="SSF52743">
    <property type="entry name" value="Subtilisin-like"/>
    <property type="match status" value="1"/>
</dbReference>
<evidence type="ECO:0000256" key="1">
    <source>
        <dbReference type="ARBA" id="ARBA00011073"/>
    </source>
</evidence>
<dbReference type="PRINTS" id="PR00723">
    <property type="entry name" value="SUBTILISIN"/>
</dbReference>
<protein>
    <recommendedName>
        <fullName evidence="6">Peptidase S8/S53 domain-containing protein</fullName>
    </recommendedName>
</protein>
<dbReference type="PANTHER" id="PTHR43806">
    <property type="entry name" value="PEPTIDASE S8"/>
    <property type="match status" value="1"/>
</dbReference>
<comment type="caution">
    <text evidence="7">The sequence shown here is derived from an EMBL/GenBank/DDBJ whole genome shotgun (WGS) entry which is preliminary data.</text>
</comment>
<evidence type="ECO:0000256" key="4">
    <source>
        <dbReference type="ARBA" id="ARBA00022825"/>
    </source>
</evidence>
<dbReference type="EMBL" id="VGLS01000149">
    <property type="protein sequence ID" value="MBM3223480.1"/>
    <property type="molecule type" value="Genomic_DNA"/>
</dbReference>
<sequence>MAWRVRRKMALSAAFITFVRELAITMGIPVARRAAHEWVETAIALIRRRRTGLDTSVGLASLRETHRRRYIVAPPPYHPSAGPTVQQSLRDLQQHLQDVTLKSEGAEGAKVLALSTLEAVVLQERFRGLLIEEDVQYRLTRTPLLGAIEPIVVPRSTARTLTIHVRSRHGVPVVGARVVLLPAGTLPRGYEGVSDAAGQVRLAVRKADTRFAQVTVLPQAGYWSRVWKHVEATPIRELVLRLAPLPVAGFDWGHQATGAAQLQPAYRGRGVRVAVIDSGIAPHRSLHVAGGHNFLLGEAPDAWDDDTDGHGTHCAGVVAAVHHEASVWGYVPQASLYALRVFGGADGGGHVSDIRDAIKWAIRTGCDVINLSLGSQIPSSYLRMAIAEATDAGVLCVAAAGNDGGPVDYPARFRDVVGVSAVGRMGTYPRSSIHREAQSRIRGADRTYFLASFSNRGEEIDLCAPGVAVTSTLPAGAFGAWDGTSMGTPHVAGIAALALETAPELLHARRDAERTVRVLDRVLSLCVDLGMARQYQGAGLPLVSRLLAT</sequence>
<evidence type="ECO:0000259" key="6">
    <source>
        <dbReference type="Pfam" id="PF00082"/>
    </source>
</evidence>
<feature type="domain" description="Peptidase S8/S53" evidence="6">
    <location>
        <begin position="268"/>
        <end position="505"/>
    </location>
</feature>
<dbReference type="PROSITE" id="PS51892">
    <property type="entry name" value="SUBTILASE"/>
    <property type="match status" value="1"/>
</dbReference>
<dbReference type="InterPro" id="IPR023827">
    <property type="entry name" value="Peptidase_S8_Asp-AS"/>
</dbReference>
<proteinExistence type="inferred from homology"/>
<dbReference type="GO" id="GO:0004252">
    <property type="term" value="F:serine-type endopeptidase activity"/>
    <property type="evidence" value="ECO:0007669"/>
    <property type="project" value="UniProtKB-UniRule"/>
</dbReference>
<evidence type="ECO:0000256" key="2">
    <source>
        <dbReference type="ARBA" id="ARBA00022670"/>
    </source>
</evidence>
<evidence type="ECO:0000313" key="7">
    <source>
        <dbReference type="EMBL" id="MBM3223480.1"/>
    </source>
</evidence>
<keyword evidence="4 5" id="KW-0720">Serine protease</keyword>
<dbReference type="InterPro" id="IPR050131">
    <property type="entry name" value="Peptidase_S8_subtilisin-like"/>
</dbReference>
<comment type="similarity">
    <text evidence="1 5">Belongs to the peptidase S8 family.</text>
</comment>
<dbReference type="PROSITE" id="PS00137">
    <property type="entry name" value="SUBTILASE_HIS"/>
    <property type="match status" value="1"/>
</dbReference>
<reference evidence="7" key="1">
    <citation type="submission" date="2019-03" db="EMBL/GenBank/DDBJ databases">
        <title>Lake Tanganyika Metagenome-Assembled Genomes (MAGs).</title>
        <authorList>
            <person name="Tran P."/>
        </authorList>
    </citation>
    <scope>NUCLEOTIDE SEQUENCE</scope>
    <source>
        <strain evidence="7">K_DeepCast_65m_m2_066</strain>
    </source>
</reference>
<evidence type="ECO:0000313" key="8">
    <source>
        <dbReference type="Proteomes" id="UP000712673"/>
    </source>
</evidence>
<dbReference type="InterPro" id="IPR000209">
    <property type="entry name" value="Peptidase_S8/S53_dom"/>
</dbReference>
<name>A0A937W1H3_UNCTE</name>
<dbReference type="InterPro" id="IPR036852">
    <property type="entry name" value="Peptidase_S8/S53_dom_sf"/>
</dbReference>
<accession>A0A937W1H3</accession>
<dbReference type="InterPro" id="IPR022398">
    <property type="entry name" value="Peptidase_S8_His-AS"/>
</dbReference>
<feature type="active site" description="Charge relay system" evidence="5">
    <location>
        <position position="485"/>
    </location>
</feature>
<dbReference type="PANTHER" id="PTHR43806:SF11">
    <property type="entry name" value="CEREVISIN-RELATED"/>
    <property type="match status" value="1"/>
</dbReference>
<evidence type="ECO:0000256" key="5">
    <source>
        <dbReference type="PROSITE-ProRule" id="PRU01240"/>
    </source>
</evidence>
<keyword evidence="3 5" id="KW-0378">Hydrolase</keyword>
<dbReference type="InterPro" id="IPR015500">
    <property type="entry name" value="Peptidase_S8_subtilisin-rel"/>
</dbReference>
<keyword evidence="2 5" id="KW-0645">Protease</keyword>
<evidence type="ECO:0000256" key="3">
    <source>
        <dbReference type="ARBA" id="ARBA00022801"/>
    </source>
</evidence>
<feature type="active site" description="Charge relay system" evidence="5">
    <location>
        <position position="310"/>
    </location>
</feature>
<organism evidence="7 8">
    <name type="scientific">Tectimicrobiota bacterium</name>
    <dbReference type="NCBI Taxonomy" id="2528274"/>
    <lineage>
        <taxon>Bacteria</taxon>
        <taxon>Pseudomonadati</taxon>
        <taxon>Nitrospinota/Tectimicrobiota group</taxon>
        <taxon>Candidatus Tectimicrobiota</taxon>
    </lineage>
</organism>
<dbReference type="PROSITE" id="PS00136">
    <property type="entry name" value="SUBTILASE_ASP"/>
    <property type="match status" value="1"/>
</dbReference>